<keyword evidence="6 13" id="KW-0378">Hydrolase</keyword>
<evidence type="ECO:0000259" key="17">
    <source>
        <dbReference type="Pfam" id="PF01726"/>
    </source>
</evidence>
<dbReference type="AlphaFoldDB" id="A0A2Z3YSA7"/>
<keyword evidence="19" id="KW-1185">Reference proteome</keyword>
<dbReference type="Gene3D" id="1.10.10.10">
    <property type="entry name" value="Winged helix-like DNA-binding domain superfamily/Winged helix DNA-binding domain"/>
    <property type="match status" value="1"/>
</dbReference>
<dbReference type="FunFam" id="2.10.109.10:FF:000001">
    <property type="entry name" value="LexA repressor"/>
    <property type="match status" value="1"/>
</dbReference>
<dbReference type="KEGG" id="cpre:Csp1_12500"/>
<dbReference type="GO" id="GO:0009432">
    <property type="term" value="P:SOS response"/>
    <property type="evidence" value="ECO:0007669"/>
    <property type="project" value="UniProtKB-UniRule"/>
</dbReference>
<dbReference type="InterPro" id="IPR015927">
    <property type="entry name" value="Peptidase_S24_S26A/B/C"/>
</dbReference>
<dbReference type="InterPro" id="IPR036390">
    <property type="entry name" value="WH_DNA-bd_sf"/>
</dbReference>
<evidence type="ECO:0000256" key="7">
    <source>
        <dbReference type="ARBA" id="ARBA00022813"/>
    </source>
</evidence>
<evidence type="ECO:0000313" key="18">
    <source>
        <dbReference type="EMBL" id="AWT26050.1"/>
    </source>
</evidence>
<keyword evidence="9 13" id="KW-0238">DNA-binding</keyword>
<evidence type="ECO:0000256" key="1">
    <source>
        <dbReference type="ARBA" id="ARBA00007484"/>
    </source>
</evidence>
<dbReference type="InterPro" id="IPR006200">
    <property type="entry name" value="LexA"/>
</dbReference>
<keyword evidence="11 13" id="KW-0234">DNA repair</keyword>
<dbReference type="InterPro" id="IPR039418">
    <property type="entry name" value="LexA-like"/>
</dbReference>
<keyword evidence="12 13" id="KW-0742">SOS response</keyword>
<dbReference type="EC" id="3.4.21.88" evidence="13"/>
<evidence type="ECO:0000256" key="9">
    <source>
        <dbReference type="ARBA" id="ARBA00023125"/>
    </source>
</evidence>
<feature type="compositionally biased region" description="Polar residues" evidence="15">
    <location>
        <begin position="1"/>
        <end position="10"/>
    </location>
</feature>
<dbReference type="CDD" id="cd00090">
    <property type="entry name" value="HTH_ARSR"/>
    <property type="match status" value="1"/>
</dbReference>
<dbReference type="GO" id="GO:0045892">
    <property type="term" value="P:negative regulation of DNA-templated transcription"/>
    <property type="evidence" value="ECO:0007669"/>
    <property type="project" value="UniProtKB-UniRule"/>
</dbReference>
<dbReference type="GO" id="GO:0006260">
    <property type="term" value="P:DNA replication"/>
    <property type="evidence" value="ECO:0007669"/>
    <property type="project" value="UniProtKB-UniRule"/>
</dbReference>
<dbReference type="InterPro" id="IPR036388">
    <property type="entry name" value="WH-like_DNA-bd_sf"/>
</dbReference>
<feature type="active site" description="For autocatalytic cleavage activity" evidence="13">
    <location>
        <position position="181"/>
    </location>
</feature>
<keyword evidence="3 13" id="KW-0678">Repressor</keyword>
<keyword evidence="8 13" id="KW-0805">Transcription regulation</keyword>
<keyword evidence="4 13" id="KW-0235">DNA replication</keyword>
<gene>
    <name evidence="13 18" type="primary">lexA</name>
    <name evidence="18" type="ORF">Csp1_12500</name>
</gene>
<feature type="active site" description="For autocatalytic cleavage activity" evidence="13">
    <location>
        <position position="218"/>
    </location>
</feature>
<comment type="catalytic activity">
    <reaction evidence="13">
        <text>Hydrolysis of Ala-|-Gly bond in repressor LexA.</text>
        <dbReference type="EC" id="3.4.21.88"/>
    </reaction>
</comment>
<evidence type="ECO:0000256" key="15">
    <source>
        <dbReference type="SAM" id="MobiDB-lite"/>
    </source>
</evidence>
<dbReference type="PANTHER" id="PTHR33516">
    <property type="entry name" value="LEXA REPRESSOR"/>
    <property type="match status" value="1"/>
</dbReference>
<evidence type="ECO:0000256" key="11">
    <source>
        <dbReference type="ARBA" id="ARBA00023204"/>
    </source>
</evidence>
<feature type="region of interest" description="Disordered" evidence="15">
    <location>
        <begin position="1"/>
        <end position="42"/>
    </location>
</feature>
<dbReference type="OrthoDB" id="9802364at2"/>
<dbReference type="Pfam" id="PF01726">
    <property type="entry name" value="LexA_DNA_bind"/>
    <property type="match status" value="1"/>
</dbReference>
<comment type="similarity">
    <text evidence="1 13 14">Belongs to the peptidase S24 family.</text>
</comment>
<dbReference type="Proteomes" id="UP000247696">
    <property type="component" value="Chromosome"/>
</dbReference>
<dbReference type="InterPro" id="IPR006197">
    <property type="entry name" value="Peptidase_S24_LexA"/>
</dbReference>
<keyword evidence="5 13" id="KW-0227">DNA damage</keyword>
<protein>
    <recommendedName>
        <fullName evidence="13">LexA repressor</fullName>
        <ecNumber evidence="13">3.4.21.88</ecNumber>
    </recommendedName>
</protein>
<evidence type="ECO:0000256" key="5">
    <source>
        <dbReference type="ARBA" id="ARBA00022763"/>
    </source>
</evidence>
<evidence type="ECO:0000259" key="16">
    <source>
        <dbReference type="Pfam" id="PF00717"/>
    </source>
</evidence>
<dbReference type="InterPro" id="IPR011991">
    <property type="entry name" value="ArsR-like_HTH"/>
</dbReference>
<dbReference type="Pfam" id="PF00717">
    <property type="entry name" value="Peptidase_S24"/>
    <property type="match status" value="1"/>
</dbReference>
<feature type="domain" description="LexA repressor DNA-binding" evidence="17">
    <location>
        <begin position="38"/>
        <end position="101"/>
    </location>
</feature>
<feature type="domain" description="Peptidase S24/S26A/S26B/S26C" evidence="16">
    <location>
        <begin position="139"/>
        <end position="251"/>
    </location>
</feature>
<feature type="region of interest" description="Disordered" evidence="15">
    <location>
        <begin position="100"/>
        <end position="131"/>
    </location>
</feature>
<dbReference type="PRINTS" id="PR00726">
    <property type="entry name" value="LEXASERPTASE"/>
</dbReference>
<dbReference type="GO" id="GO:0006508">
    <property type="term" value="P:proteolysis"/>
    <property type="evidence" value="ECO:0007669"/>
    <property type="project" value="InterPro"/>
</dbReference>
<reference evidence="19" key="1">
    <citation type="submission" date="2017-11" db="EMBL/GenBank/DDBJ databases">
        <title>Otitis media/interna in a cat caused by the recently described species Corynebacterium provencense.</title>
        <authorList>
            <person name="Kittl S."/>
            <person name="Brodard I."/>
            <person name="Rychener L."/>
            <person name="Jores J."/>
            <person name="Roosje P."/>
            <person name="Gobeli Brawand S."/>
        </authorList>
    </citation>
    <scope>NUCLEOTIDE SEQUENCE [LARGE SCALE GENOMIC DNA]</scope>
    <source>
        <strain evidence="19">17KM38</strain>
    </source>
</reference>
<dbReference type="InterPro" id="IPR036286">
    <property type="entry name" value="LexA/Signal_pep-like_sf"/>
</dbReference>
<feature type="site" description="Cleavage; by autolysis" evidence="13">
    <location>
        <begin position="146"/>
        <end position="147"/>
    </location>
</feature>
<evidence type="ECO:0000256" key="6">
    <source>
        <dbReference type="ARBA" id="ARBA00022801"/>
    </source>
</evidence>
<dbReference type="PANTHER" id="PTHR33516:SF2">
    <property type="entry name" value="LEXA REPRESSOR-RELATED"/>
    <property type="match status" value="1"/>
</dbReference>
<evidence type="ECO:0000313" key="19">
    <source>
        <dbReference type="Proteomes" id="UP000247696"/>
    </source>
</evidence>
<dbReference type="GO" id="GO:0003677">
    <property type="term" value="F:DNA binding"/>
    <property type="evidence" value="ECO:0007669"/>
    <property type="project" value="UniProtKB-UniRule"/>
</dbReference>
<accession>A0A2Z3YSA7</accession>
<dbReference type="SUPFAM" id="SSF51306">
    <property type="entry name" value="LexA/Signal peptidase"/>
    <property type="match status" value="1"/>
</dbReference>
<proteinExistence type="inferred from homology"/>
<evidence type="ECO:0000256" key="4">
    <source>
        <dbReference type="ARBA" id="ARBA00022705"/>
    </source>
</evidence>
<dbReference type="HAMAP" id="MF_00015">
    <property type="entry name" value="LexA"/>
    <property type="match status" value="1"/>
</dbReference>
<feature type="DNA-binding region" description="H-T-H motif" evidence="13">
    <location>
        <begin position="64"/>
        <end position="84"/>
    </location>
</feature>
<evidence type="ECO:0000256" key="2">
    <source>
        <dbReference type="ARBA" id="ARBA00011738"/>
    </source>
</evidence>
<sequence length="257" mass="27846">MAQTNQSDGTVETGVRRGRPRGSVTARGTDTSDGRGREKLSERQRRILDVIKDGIQFRGYPPSIREICDAVGLNSTSSVSYHLKELERKGYLRREGNKPRAVDIRGLGPVDSSAKPGPKPAAPVPGSLSEDMPEPRFVPVVGQIAAGSPILAEQHVEGHFPLPRELVGSGELFLLQVIGESMQDAGILNGDWVVVRSQATAELGDFVAAMIDGEATVKEFHPSDGTVWLLPHNPYFEPIRGDEAQILGRVVAVLRKI</sequence>
<keyword evidence="7 13" id="KW-0068">Autocatalytic cleavage</keyword>
<dbReference type="SUPFAM" id="SSF46785">
    <property type="entry name" value="Winged helix' DNA-binding domain"/>
    <property type="match status" value="1"/>
</dbReference>
<dbReference type="FunFam" id="1.10.10.10:FF:000009">
    <property type="entry name" value="LexA repressor"/>
    <property type="match status" value="1"/>
</dbReference>
<name>A0A2Z3YSA7_9CORY</name>
<evidence type="ECO:0000256" key="13">
    <source>
        <dbReference type="HAMAP-Rule" id="MF_00015"/>
    </source>
</evidence>
<organism evidence="18 19">
    <name type="scientific">Corynebacterium provencense</name>
    <dbReference type="NCBI Taxonomy" id="1737425"/>
    <lineage>
        <taxon>Bacteria</taxon>
        <taxon>Bacillati</taxon>
        <taxon>Actinomycetota</taxon>
        <taxon>Actinomycetes</taxon>
        <taxon>Mycobacteriales</taxon>
        <taxon>Corynebacteriaceae</taxon>
        <taxon>Corynebacterium</taxon>
    </lineage>
</organism>
<dbReference type="RefSeq" id="WP_066582858.1">
    <property type="nucleotide sequence ID" value="NZ_CABKVS010000001.1"/>
</dbReference>
<dbReference type="InterPro" id="IPR006199">
    <property type="entry name" value="LexA_DNA-bd_dom"/>
</dbReference>
<evidence type="ECO:0000256" key="3">
    <source>
        <dbReference type="ARBA" id="ARBA00022491"/>
    </source>
</evidence>
<evidence type="ECO:0000256" key="10">
    <source>
        <dbReference type="ARBA" id="ARBA00023163"/>
    </source>
</evidence>
<evidence type="ECO:0000256" key="12">
    <source>
        <dbReference type="ARBA" id="ARBA00023236"/>
    </source>
</evidence>
<dbReference type="Gene3D" id="2.10.109.10">
    <property type="entry name" value="Umud Fragment, subunit A"/>
    <property type="match status" value="1"/>
</dbReference>
<dbReference type="GO" id="GO:0004252">
    <property type="term" value="F:serine-type endopeptidase activity"/>
    <property type="evidence" value="ECO:0007669"/>
    <property type="project" value="UniProtKB-UniRule"/>
</dbReference>
<dbReference type="EMBL" id="CP024988">
    <property type="protein sequence ID" value="AWT26050.1"/>
    <property type="molecule type" value="Genomic_DNA"/>
</dbReference>
<evidence type="ECO:0000256" key="8">
    <source>
        <dbReference type="ARBA" id="ARBA00023015"/>
    </source>
</evidence>
<keyword evidence="10 13" id="KW-0804">Transcription</keyword>
<comment type="subunit">
    <text evidence="2 13">Homodimer.</text>
</comment>
<evidence type="ECO:0000256" key="14">
    <source>
        <dbReference type="RuleBase" id="RU003991"/>
    </source>
</evidence>
<dbReference type="NCBIfam" id="TIGR00498">
    <property type="entry name" value="lexA"/>
    <property type="match status" value="1"/>
</dbReference>
<dbReference type="STRING" id="1737425.GCA_900049755_00045"/>
<dbReference type="InterPro" id="IPR050077">
    <property type="entry name" value="LexA_repressor"/>
</dbReference>
<comment type="function">
    <text evidence="13">Represses a number of genes involved in the response to DNA damage (SOS response), including recA and lexA. In the presence of single-stranded DNA, RecA interacts with LexA causing an autocatalytic cleavage which disrupts the DNA-binding part of LexA, leading to derepression of the SOS regulon and eventually DNA repair.</text>
</comment>
<feature type="compositionally biased region" description="Basic and acidic residues" evidence="15">
    <location>
        <begin position="30"/>
        <end position="42"/>
    </location>
</feature>
<dbReference type="CDD" id="cd06529">
    <property type="entry name" value="S24_LexA-like"/>
    <property type="match status" value="1"/>
</dbReference>
<dbReference type="GO" id="GO:0006281">
    <property type="term" value="P:DNA repair"/>
    <property type="evidence" value="ECO:0007669"/>
    <property type="project" value="UniProtKB-UniRule"/>
</dbReference>